<accession>A0A821FHL1</accession>
<feature type="compositionally biased region" description="Polar residues" evidence="1">
    <location>
        <begin position="1"/>
        <end position="14"/>
    </location>
</feature>
<evidence type="ECO:0000256" key="1">
    <source>
        <dbReference type="SAM" id="MobiDB-lite"/>
    </source>
</evidence>
<evidence type="ECO:0000313" key="2">
    <source>
        <dbReference type="EMBL" id="CAF4649996.1"/>
    </source>
</evidence>
<protein>
    <submittedName>
        <fullName evidence="2">Uncharacterized protein</fullName>
    </submittedName>
</protein>
<reference evidence="2" key="1">
    <citation type="submission" date="2021-02" db="EMBL/GenBank/DDBJ databases">
        <authorList>
            <person name="Nowell W R."/>
        </authorList>
    </citation>
    <scope>NUCLEOTIDE SEQUENCE</scope>
</reference>
<dbReference type="EMBL" id="CAJOBG010086457">
    <property type="protein sequence ID" value="CAF4649996.1"/>
    <property type="molecule type" value="Genomic_DNA"/>
</dbReference>
<feature type="non-terminal residue" evidence="2">
    <location>
        <position position="47"/>
    </location>
</feature>
<feature type="region of interest" description="Disordered" evidence="1">
    <location>
        <begin position="1"/>
        <end position="47"/>
    </location>
</feature>
<name>A0A821FHL1_9BILA</name>
<feature type="non-terminal residue" evidence="2">
    <location>
        <position position="1"/>
    </location>
</feature>
<sequence length="47" mass="5004">TAKKVLNQSKSSIDLTPDPAGKTPSPEPAKIETPRSHTPEQKAPPVK</sequence>
<proteinExistence type="predicted"/>
<evidence type="ECO:0000313" key="3">
    <source>
        <dbReference type="Proteomes" id="UP000663866"/>
    </source>
</evidence>
<organism evidence="2 3">
    <name type="scientific">Rotaria magnacalcarata</name>
    <dbReference type="NCBI Taxonomy" id="392030"/>
    <lineage>
        <taxon>Eukaryota</taxon>
        <taxon>Metazoa</taxon>
        <taxon>Spiralia</taxon>
        <taxon>Gnathifera</taxon>
        <taxon>Rotifera</taxon>
        <taxon>Eurotatoria</taxon>
        <taxon>Bdelloidea</taxon>
        <taxon>Philodinida</taxon>
        <taxon>Philodinidae</taxon>
        <taxon>Rotaria</taxon>
    </lineage>
</organism>
<dbReference type="Proteomes" id="UP000663866">
    <property type="component" value="Unassembled WGS sequence"/>
</dbReference>
<comment type="caution">
    <text evidence="2">The sequence shown here is derived from an EMBL/GenBank/DDBJ whole genome shotgun (WGS) entry which is preliminary data.</text>
</comment>
<dbReference type="AlphaFoldDB" id="A0A821FHL1"/>
<gene>
    <name evidence="2" type="ORF">OVN521_LOCUS46786</name>
</gene>
<feature type="compositionally biased region" description="Basic and acidic residues" evidence="1">
    <location>
        <begin position="29"/>
        <end position="40"/>
    </location>
</feature>
<keyword evidence="3" id="KW-1185">Reference proteome</keyword>